<feature type="non-terminal residue" evidence="1">
    <location>
        <position position="333"/>
    </location>
</feature>
<accession>A0A094ZH39</accession>
<organism evidence="1">
    <name type="scientific">Schistosoma haematobium</name>
    <name type="common">Blood fluke</name>
    <dbReference type="NCBI Taxonomy" id="6185"/>
    <lineage>
        <taxon>Eukaryota</taxon>
        <taxon>Metazoa</taxon>
        <taxon>Spiralia</taxon>
        <taxon>Lophotrochozoa</taxon>
        <taxon>Platyhelminthes</taxon>
        <taxon>Trematoda</taxon>
        <taxon>Digenea</taxon>
        <taxon>Strigeidida</taxon>
        <taxon>Schistosomatoidea</taxon>
        <taxon>Schistosomatidae</taxon>
        <taxon>Schistosoma</taxon>
    </lineage>
</organism>
<feature type="non-terminal residue" evidence="1">
    <location>
        <position position="1"/>
    </location>
</feature>
<name>A0A094ZH39_SCHHA</name>
<gene>
    <name evidence="1" type="ORF">MS3_01992</name>
</gene>
<protein>
    <submittedName>
        <fullName evidence="1">Uncharacterized protein</fullName>
    </submittedName>
</protein>
<proteinExistence type="predicted"/>
<dbReference type="AlphaFoldDB" id="A0A094ZH39"/>
<reference evidence="1" key="1">
    <citation type="journal article" date="2012" name="Nat. Genet.">
        <title>Whole-genome sequence of Schistosoma haematobium.</title>
        <authorList>
            <person name="Young N.D."/>
            <person name="Jex A.R."/>
            <person name="Li B."/>
            <person name="Liu S."/>
            <person name="Yang L."/>
            <person name="Xiong Z."/>
            <person name="Li Y."/>
            <person name="Cantacessi C."/>
            <person name="Hall R.S."/>
            <person name="Xu X."/>
            <person name="Chen F."/>
            <person name="Wu X."/>
            <person name="Zerlotini A."/>
            <person name="Oliveira G."/>
            <person name="Hofmann A."/>
            <person name="Zhang G."/>
            <person name="Fang X."/>
            <person name="Kang Y."/>
            <person name="Campbell B.E."/>
            <person name="Loukas A."/>
            <person name="Ranganathan S."/>
            <person name="Rollinson D."/>
            <person name="Rinaldi G."/>
            <person name="Brindley P.J."/>
            <person name="Yang H."/>
            <person name="Wang J."/>
            <person name="Wang J."/>
            <person name="Gasser R.B."/>
        </authorList>
    </citation>
    <scope>NUCLEOTIDE SEQUENCE [LARGE SCALE GENOMIC DNA]</scope>
</reference>
<sequence length="333" mass="39270">FRYNFSSDHLSISLYLIIVFLFKYFNCQDICEKPESKDYNKVIFKNDSYQYSFHYHYSMRIILNQSYPVMNDILNKSLNRQRVTPKFSFKYYDSQTNNLVIDSRGEIGIFKERYLGFITSHLSGTSRSEYGVLDTQELFAVKWSYVKTVDDTKVTANITCLIHSKGKISFYYDYIPIEIEESRRQSKINHMFMCGTIEILVPEKWIKTGTLVEYEVIGKICSKYNSIEICQNTTTLNITCIWCEKANACIESNDEDTHHLKVNDCQIKVSTLINANCFIFLQNMMTTEITEENKQNKSPQYLYIVIPLVVSLFVICIGCIIWRWMYKRKRNNE</sequence>
<dbReference type="EMBL" id="KL250569">
    <property type="protein sequence ID" value="KGB33795.1"/>
    <property type="molecule type" value="Genomic_DNA"/>
</dbReference>
<evidence type="ECO:0000313" key="1">
    <source>
        <dbReference type="EMBL" id="KGB33795.1"/>
    </source>
</evidence>